<keyword evidence="3 4" id="KW-0472">Membrane</keyword>
<organism evidence="6 7">
    <name type="scientific">Chitinimonas prasina</name>
    <dbReference type="NCBI Taxonomy" id="1434937"/>
    <lineage>
        <taxon>Bacteria</taxon>
        <taxon>Pseudomonadati</taxon>
        <taxon>Pseudomonadota</taxon>
        <taxon>Betaproteobacteria</taxon>
        <taxon>Neisseriales</taxon>
        <taxon>Chitinibacteraceae</taxon>
        <taxon>Chitinimonas</taxon>
    </lineage>
</organism>
<dbReference type="Gene3D" id="1.20.1250.20">
    <property type="entry name" value="MFS general substrate transporter like domains"/>
    <property type="match status" value="1"/>
</dbReference>
<dbReference type="Pfam" id="PF07690">
    <property type="entry name" value="MFS_1"/>
    <property type="match status" value="1"/>
</dbReference>
<evidence type="ECO:0000313" key="7">
    <source>
        <dbReference type="Proteomes" id="UP001156706"/>
    </source>
</evidence>
<keyword evidence="2 4" id="KW-1133">Transmembrane helix</keyword>
<feature type="transmembrane region" description="Helical" evidence="4">
    <location>
        <begin position="276"/>
        <end position="297"/>
    </location>
</feature>
<feature type="transmembrane region" description="Helical" evidence="4">
    <location>
        <begin position="105"/>
        <end position="123"/>
    </location>
</feature>
<keyword evidence="7" id="KW-1185">Reference proteome</keyword>
<accession>A0ABQ5YGV7</accession>
<dbReference type="PROSITE" id="PS50850">
    <property type="entry name" value="MFS"/>
    <property type="match status" value="1"/>
</dbReference>
<evidence type="ECO:0000313" key="6">
    <source>
        <dbReference type="EMBL" id="GLR13811.1"/>
    </source>
</evidence>
<evidence type="ECO:0000256" key="2">
    <source>
        <dbReference type="ARBA" id="ARBA00022989"/>
    </source>
</evidence>
<feature type="transmembrane region" description="Helical" evidence="4">
    <location>
        <begin position="214"/>
        <end position="233"/>
    </location>
</feature>
<evidence type="ECO:0000256" key="3">
    <source>
        <dbReference type="ARBA" id="ARBA00023136"/>
    </source>
</evidence>
<dbReference type="InterPro" id="IPR036259">
    <property type="entry name" value="MFS_trans_sf"/>
</dbReference>
<evidence type="ECO:0000256" key="4">
    <source>
        <dbReference type="SAM" id="Phobius"/>
    </source>
</evidence>
<feature type="transmembrane region" description="Helical" evidence="4">
    <location>
        <begin position="367"/>
        <end position="386"/>
    </location>
</feature>
<evidence type="ECO:0000259" key="5">
    <source>
        <dbReference type="PROSITE" id="PS50850"/>
    </source>
</evidence>
<feature type="domain" description="Major facilitator superfamily (MFS) profile" evidence="5">
    <location>
        <begin position="6"/>
        <end position="391"/>
    </location>
</feature>
<proteinExistence type="predicted"/>
<feature type="transmembrane region" description="Helical" evidence="4">
    <location>
        <begin position="157"/>
        <end position="178"/>
    </location>
</feature>
<feature type="transmembrane region" description="Helical" evidence="4">
    <location>
        <begin position="303"/>
        <end position="328"/>
    </location>
</feature>
<dbReference type="InterPro" id="IPR011701">
    <property type="entry name" value="MFS"/>
</dbReference>
<dbReference type="InterPro" id="IPR020846">
    <property type="entry name" value="MFS_dom"/>
</dbReference>
<comment type="caution">
    <text evidence="6">The sequence shown here is derived from an EMBL/GenBank/DDBJ whole genome shotgun (WGS) entry which is preliminary data.</text>
</comment>
<dbReference type="CDD" id="cd17355">
    <property type="entry name" value="MFS_YcxA_like"/>
    <property type="match status" value="1"/>
</dbReference>
<protein>
    <submittedName>
        <fullName evidence="6">MFS transporter</fullName>
    </submittedName>
</protein>
<dbReference type="InterPro" id="IPR050327">
    <property type="entry name" value="Proton-linked_MCT"/>
</dbReference>
<dbReference type="RefSeq" id="WP_284196896.1">
    <property type="nucleotide sequence ID" value="NZ_BSOG01000002.1"/>
</dbReference>
<name>A0ABQ5YGV7_9NEIS</name>
<dbReference type="Proteomes" id="UP001156706">
    <property type="component" value="Unassembled WGS sequence"/>
</dbReference>
<reference evidence="7" key="1">
    <citation type="journal article" date="2019" name="Int. J. Syst. Evol. Microbiol.">
        <title>The Global Catalogue of Microorganisms (GCM) 10K type strain sequencing project: providing services to taxonomists for standard genome sequencing and annotation.</title>
        <authorList>
            <consortium name="The Broad Institute Genomics Platform"/>
            <consortium name="The Broad Institute Genome Sequencing Center for Infectious Disease"/>
            <person name="Wu L."/>
            <person name="Ma J."/>
        </authorList>
    </citation>
    <scope>NUCLEOTIDE SEQUENCE [LARGE SCALE GENOMIC DNA]</scope>
    <source>
        <strain evidence="7">NBRC 110044</strain>
    </source>
</reference>
<sequence>MFNGTARRVLICAGIIVSLSMGIRHGFGFFLQPITQDFGWNREVFALALGLQNLVWGAAQPFTGALADRYGATRVLVVGALLYAAGLALMTVSSSGWMFSGSAGVLLGLALSGSTYSIVFGVIGRAVPESQRSQAMGIASAAGSFGQFMMVPVEQQLISGLGWMPTLLILSAMSLLIIPAARGLKEVAPEAGHGTGQSVWAAAREAFRYPSFQMLMAGYFVCGFQVVFIGVHLPAYLKDFGLPGSVAAVALALIGLFNVFGTYTAGQLGARFGKKYLLSMIYLARAVAISVFLLAPLTAWSVWLFAAVIGFLWLSTVPLTNGVIATIFGVKHLGMLSGFVFFSHQIGSFLGVWLGGWLYDHTGSYNVVWYISIGLGIGAALINWPIREQAIGRPAAMAAT</sequence>
<feature type="transmembrane region" description="Helical" evidence="4">
    <location>
        <begin position="335"/>
        <end position="355"/>
    </location>
</feature>
<feature type="transmembrane region" description="Helical" evidence="4">
    <location>
        <begin position="245"/>
        <end position="264"/>
    </location>
</feature>
<feature type="transmembrane region" description="Helical" evidence="4">
    <location>
        <begin position="75"/>
        <end position="99"/>
    </location>
</feature>
<evidence type="ECO:0000256" key="1">
    <source>
        <dbReference type="ARBA" id="ARBA00022692"/>
    </source>
</evidence>
<dbReference type="PANTHER" id="PTHR11360:SF284">
    <property type="entry name" value="EG:103B4.3 PROTEIN-RELATED"/>
    <property type="match status" value="1"/>
</dbReference>
<keyword evidence="1 4" id="KW-0812">Transmembrane</keyword>
<dbReference type="SUPFAM" id="SSF103473">
    <property type="entry name" value="MFS general substrate transporter"/>
    <property type="match status" value="1"/>
</dbReference>
<dbReference type="PANTHER" id="PTHR11360">
    <property type="entry name" value="MONOCARBOXYLATE TRANSPORTER"/>
    <property type="match status" value="1"/>
</dbReference>
<dbReference type="EMBL" id="BSOG01000002">
    <property type="protein sequence ID" value="GLR13811.1"/>
    <property type="molecule type" value="Genomic_DNA"/>
</dbReference>
<gene>
    <name evidence="6" type="ORF">GCM10007907_26010</name>
</gene>